<organism evidence="1 2">
    <name type="scientific">Bacillus phage Stahl</name>
    <dbReference type="NCBI Taxonomy" id="1610832"/>
    <lineage>
        <taxon>Viruses</taxon>
        <taxon>Duplodnaviria</taxon>
        <taxon>Heunggongvirae</taxon>
        <taxon>Uroviricota</taxon>
        <taxon>Caudoviricetes</taxon>
        <taxon>Slashvirus</taxon>
        <taxon>Slashvirus stahl</taxon>
    </lineage>
</organism>
<evidence type="ECO:0000313" key="2">
    <source>
        <dbReference type="Proteomes" id="UP000033015"/>
    </source>
</evidence>
<dbReference type="GeneID" id="26647808"/>
<name>A0A0E3JQ43_9CAUD</name>
<dbReference type="RefSeq" id="YP_009203609.1">
    <property type="nucleotide sequence ID" value="NC_028856.1"/>
</dbReference>
<dbReference type="KEGG" id="vg:26647808"/>
<dbReference type="OrthoDB" id="18506at10239"/>
<dbReference type="Proteomes" id="UP000033015">
    <property type="component" value="Segment"/>
</dbReference>
<sequence length="118" mass="13502">MSKVVFTIRFEKGDTESITSHIDGEQEMVEIIAKTQAKHYLNDFPDAVSVSYMIVDVITYGVIERDPVKPKPVKIHAVTLAEKCGGCRFYDTKQKYCNEHGITRAFEDNKCSSWRYFG</sequence>
<keyword evidence="2" id="KW-1185">Reference proteome</keyword>
<protein>
    <submittedName>
        <fullName evidence="1">Uncharacterized protein</fullName>
    </submittedName>
</protein>
<gene>
    <name evidence="1" type="ORF">CPT_Stahl5</name>
</gene>
<evidence type="ECO:0000313" key="1">
    <source>
        <dbReference type="EMBL" id="AKA61433.1"/>
    </source>
</evidence>
<reference evidence="2" key="2">
    <citation type="submission" date="2015-01" db="EMBL/GenBank/DDBJ databases">
        <title>Complete Genome of Bacillus megaterium Siphophage Stahl.</title>
        <authorList>
            <person name="Brizendine A.M."/>
            <person name="Rousseau S."/>
            <person name="Hernandez A.C."/>
            <person name="Everett G.F.K."/>
        </authorList>
    </citation>
    <scope>NUCLEOTIDE SEQUENCE [LARGE SCALE GENOMIC DNA]</scope>
</reference>
<dbReference type="EMBL" id="KP696447">
    <property type="protein sequence ID" value="AKA61433.1"/>
    <property type="molecule type" value="Genomic_DNA"/>
</dbReference>
<accession>A0A0E3JQ43</accession>
<proteinExistence type="predicted"/>
<reference evidence="1 2" key="1">
    <citation type="journal article" date="2015" name="Genome Announc.">
        <title>Complete Genome Sequence of Bacillus megaterium Siphophage Stahl.</title>
        <authorList>
            <person name="Brizendine A.M."/>
            <person name="Rousseau S."/>
            <person name="Hernandez A.C."/>
            <person name="Kuty Everett G.F."/>
        </authorList>
    </citation>
    <scope>NUCLEOTIDE SEQUENCE [LARGE SCALE GENOMIC DNA]</scope>
</reference>